<dbReference type="AlphaFoldDB" id="A0A2T2WHN9"/>
<dbReference type="PIRSF" id="PIRSF015853">
    <property type="entry name" value="Pep_DppA"/>
    <property type="match status" value="1"/>
</dbReference>
<dbReference type="InterPro" id="IPR036177">
    <property type="entry name" value="Peptidase_M55_sf"/>
</dbReference>
<keyword evidence="2" id="KW-0862">Zinc</keyword>
<evidence type="ECO:0000313" key="4">
    <source>
        <dbReference type="Proteomes" id="UP000241848"/>
    </source>
</evidence>
<evidence type="ECO:0000313" key="3">
    <source>
        <dbReference type="EMBL" id="PSR21753.1"/>
    </source>
</evidence>
<accession>A0A2T2WHN9</accession>
<feature type="binding site" evidence="2">
    <location>
        <position position="10"/>
    </location>
    <ligand>
        <name>Zn(2+)</name>
        <dbReference type="ChEBI" id="CHEBI:29105"/>
        <label>1</label>
    </ligand>
</feature>
<sequence>MRILISVDMEGIAGVTGRLEILPGQQDYDRFRHLMTEEANAAITGAFAGGATSVVVNDSHGQMRNLLYEALDPRAELISGHNKVLTMVEGCRGAHGALFIGYHARAGSQAAVLDHTISSVQVHNWFMNGRPVSEAEINAEILAYYGVPLLMVSGDDKIAAQVQERLPGVETVIVKYGIDHRAARSLPRAQVLDSIQRCAEKVVRGAQPLAAAPPQPVTFELEFTRSFYAEVACLMPVVTRIDARTVEVSGANIIEAWRWALSALRLASTGDN</sequence>
<evidence type="ECO:0000256" key="2">
    <source>
        <dbReference type="PIRSR" id="PIRSR015853-2"/>
    </source>
</evidence>
<proteinExistence type="predicted"/>
<keyword evidence="2" id="KW-0479">Metal-binding</keyword>
<dbReference type="Proteomes" id="UP000241848">
    <property type="component" value="Unassembled WGS sequence"/>
</dbReference>
<feature type="binding site" evidence="2">
    <location>
        <position position="134"/>
    </location>
    <ligand>
        <name>Zn(2+)</name>
        <dbReference type="ChEBI" id="CHEBI:29105"/>
        <label>2</label>
    </ligand>
</feature>
<dbReference type="CDD" id="cd08663">
    <property type="entry name" value="DAP_dppA_1"/>
    <property type="match status" value="1"/>
</dbReference>
<gene>
    <name evidence="3" type="ORF">C7B45_09735</name>
</gene>
<feature type="binding site" evidence="2">
    <location>
        <position position="8"/>
    </location>
    <ligand>
        <name>Zn(2+)</name>
        <dbReference type="ChEBI" id="CHEBI:29105"/>
        <label>2</label>
    </ligand>
</feature>
<dbReference type="Gene3D" id="3.30.1360.130">
    <property type="entry name" value="Dipeptide transport protein"/>
    <property type="match status" value="1"/>
</dbReference>
<dbReference type="Pfam" id="PF04951">
    <property type="entry name" value="Peptidase_M55"/>
    <property type="match status" value="1"/>
</dbReference>
<organism evidence="3 4">
    <name type="scientific">Sulfobacillus acidophilus</name>
    <dbReference type="NCBI Taxonomy" id="53633"/>
    <lineage>
        <taxon>Bacteria</taxon>
        <taxon>Bacillati</taxon>
        <taxon>Bacillota</taxon>
        <taxon>Clostridia</taxon>
        <taxon>Eubacteriales</taxon>
        <taxon>Clostridiales Family XVII. Incertae Sedis</taxon>
        <taxon>Sulfobacillus</taxon>
    </lineage>
</organism>
<comment type="caution">
    <text evidence="3">The sequence shown here is derived from an EMBL/GenBank/DDBJ whole genome shotgun (WGS) entry which is preliminary data.</text>
</comment>
<feature type="binding site" evidence="2">
    <location>
        <position position="8"/>
    </location>
    <ligand>
        <name>Zn(2+)</name>
        <dbReference type="ChEBI" id="CHEBI:29105"/>
        <label>1</label>
    </ligand>
</feature>
<dbReference type="InterPro" id="IPR007035">
    <property type="entry name" value="Peptidase_M55"/>
</dbReference>
<reference evidence="3 4" key="1">
    <citation type="journal article" date="2014" name="BMC Genomics">
        <title>Comparison of environmental and isolate Sulfobacillus genomes reveals diverse carbon, sulfur, nitrogen, and hydrogen metabolisms.</title>
        <authorList>
            <person name="Justice N.B."/>
            <person name="Norman A."/>
            <person name="Brown C.T."/>
            <person name="Singh A."/>
            <person name="Thomas B.C."/>
            <person name="Banfield J.F."/>
        </authorList>
    </citation>
    <scope>NUCLEOTIDE SEQUENCE [LARGE SCALE GENOMIC DNA]</scope>
    <source>
        <strain evidence="3">AMDSBA3</strain>
    </source>
</reference>
<feature type="binding site" evidence="2">
    <location>
        <position position="60"/>
    </location>
    <ligand>
        <name>Zn(2+)</name>
        <dbReference type="ChEBI" id="CHEBI:29105"/>
        <label>2</label>
    </ligand>
</feature>
<name>A0A2T2WHN9_9FIRM</name>
<feature type="binding site" evidence="2">
    <location>
        <position position="103"/>
    </location>
    <ligand>
        <name>Zn(2+)</name>
        <dbReference type="ChEBI" id="CHEBI:29105"/>
        <label>2</label>
    </ligand>
</feature>
<dbReference type="InterPro" id="IPR027476">
    <property type="entry name" value="DppA_N"/>
</dbReference>
<dbReference type="SUPFAM" id="SSF63992">
    <property type="entry name" value="Dipeptide transport protein"/>
    <property type="match status" value="1"/>
</dbReference>
<protein>
    <recommendedName>
        <fullName evidence="5">Peptidase M55</fullName>
    </recommendedName>
</protein>
<dbReference type="GO" id="GO:0046872">
    <property type="term" value="F:metal ion binding"/>
    <property type="evidence" value="ECO:0007669"/>
    <property type="project" value="UniProtKB-KW"/>
</dbReference>
<dbReference type="Gene3D" id="3.40.50.10780">
    <property type="entry name" value="Dipeptide transport protein"/>
    <property type="match status" value="1"/>
</dbReference>
<evidence type="ECO:0008006" key="5">
    <source>
        <dbReference type="Google" id="ProtNLM"/>
    </source>
</evidence>
<dbReference type="EMBL" id="PXYV01000028">
    <property type="protein sequence ID" value="PSR21753.1"/>
    <property type="molecule type" value="Genomic_DNA"/>
</dbReference>
<evidence type="ECO:0000256" key="1">
    <source>
        <dbReference type="PIRSR" id="PIRSR015853-1"/>
    </source>
</evidence>
<feature type="active site" description="Nucleophile" evidence="1">
    <location>
        <position position="115"/>
    </location>
</feature>